<evidence type="ECO:0000313" key="1">
    <source>
        <dbReference type="EMBL" id="MBB5700652.1"/>
    </source>
</evidence>
<name>A0A7W9AU72_9HYPH</name>
<keyword evidence="2" id="KW-1185">Reference proteome</keyword>
<evidence type="ECO:0000313" key="2">
    <source>
        <dbReference type="Proteomes" id="UP000555546"/>
    </source>
</evidence>
<accession>A0A7W9AU72</accession>
<dbReference type="EMBL" id="JACIJG010000002">
    <property type="protein sequence ID" value="MBB5700652.1"/>
    <property type="molecule type" value="Genomic_DNA"/>
</dbReference>
<dbReference type="AlphaFoldDB" id="A0A7W9AU72"/>
<sequence length="42" mass="4535">MGRLRGYGNAIVAPAAHAFIEAYLETEIMPANDNNTDNSRVA</sequence>
<proteinExistence type="predicted"/>
<comment type="caution">
    <text evidence="1">The sequence shown here is derived from an EMBL/GenBank/DDBJ whole genome shotgun (WGS) entry which is preliminary data.</text>
</comment>
<reference evidence="1 2" key="1">
    <citation type="submission" date="2020-08" db="EMBL/GenBank/DDBJ databases">
        <title>Genomic Encyclopedia of Type Strains, Phase IV (KMG-IV): sequencing the most valuable type-strain genomes for metagenomic binning, comparative biology and taxonomic classification.</title>
        <authorList>
            <person name="Goeker M."/>
        </authorList>
    </citation>
    <scope>NUCLEOTIDE SEQUENCE [LARGE SCALE GENOMIC DNA]</scope>
    <source>
        <strain evidence="1 2">DSM 26944</strain>
    </source>
</reference>
<evidence type="ECO:0008006" key="3">
    <source>
        <dbReference type="Google" id="ProtNLM"/>
    </source>
</evidence>
<protein>
    <recommendedName>
        <fullName evidence="3">DNA (cytosine-5-)-methyltransferase</fullName>
    </recommendedName>
</protein>
<gene>
    <name evidence="1" type="ORF">FHS76_000495</name>
</gene>
<dbReference type="Proteomes" id="UP000555546">
    <property type="component" value="Unassembled WGS sequence"/>
</dbReference>
<organism evidence="1 2">
    <name type="scientific">Brucella daejeonensis</name>
    <dbReference type="NCBI Taxonomy" id="659015"/>
    <lineage>
        <taxon>Bacteria</taxon>
        <taxon>Pseudomonadati</taxon>
        <taxon>Pseudomonadota</taxon>
        <taxon>Alphaproteobacteria</taxon>
        <taxon>Hyphomicrobiales</taxon>
        <taxon>Brucellaceae</taxon>
        <taxon>Brucella/Ochrobactrum group</taxon>
        <taxon>Brucella</taxon>
    </lineage>
</organism>